<dbReference type="STRING" id="984486.A0A1E3QTM7"/>
<dbReference type="InterPro" id="IPR020266">
    <property type="entry name" value="Tom6"/>
</dbReference>
<gene>
    <name evidence="2" type="ORF">BABINDRAFT_160460</name>
</gene>
<dbReference type="Pfam" id="PF17112">
    <property type="entry name" value="Tom6"/>
    <property type="match status" value="1"/>
</dbReference>
<evidence type="ECO:0000313" key="3">
    <source>
        <dbReference type="Proteomes" id="UP000094336"/>
    </source>
</evidence>
<dbReference type="OrthoDB" id="3991365at2759"/>
<proteinExistence type="predicted"/>
<reference evidence="3" key="1">
    <citation type="submission" date="2016-05" db="EMBL/GenBank/DDBJ databases">
        <title>Comparative genomics of biotechnologically important yeasts.</title>
        <authorList>
            <consortium name="DOE Joint Genome Institute"/>
            <person name="Riley R."/>
            <person name="Haridas S."/>
            <person name="Wolfe K.H."/>
            <person name="Lopes M.R."/>
            <person name="Hittinger C.T."/>
            <person name="Goker M."/>
            <person name="Salamov A."/>
            <person name="Wisecaver J."/>
            <person name="Long T.M."/>
            <person name="Aerts A.L."/>
            <person name="Barry K."/>
            <person name="Choi C."/>
            <person name="Clum A."/>
            <person name="Coughlan A.Y."/>
            <person name="Deshpande S."/>
            <person name="Douglass A.P."/>
            <person name="Hanson S.J."/>
            <person name="Klenk H.-P."/>
            <person name="Labutti K."/>
            <person name="Lapidus A."/>
            <person name="Lindquist E."/>
            <person name="Lipzen A."/>
            <person name="Meier-Kolthoff J.P."/>
            <person name="Ohm R.A."/>
            <person name="Otillar R.P."/>
            <person name="Pangilinan J."/>
            <person name="Peng Y."/>
            <person name="Rokas A."/>
            <person name="Rosa C.A."/>
            <person name="Scheuner C."/>
            <person name="Sibirny A.A."/>
            <person name="Slot J.C."/>
            <person name="Stielow J.B."/>
            <person name="Sun H."/>
            <person name="Kurtzman C.P."/>
            <person name="Blackwell M."/>
            <person name="Grigoriev I.V."/>
            <person name="Jeffries T.W."/>
        </authorList>
    </citation>
    <scope>NUCLEOTIDE SEQUENCE [LARGE SCALE GENOMIC DNA]</scope>
    <source>
        <strain evidence="3">NRRL Y-12698</strain>
    </source>
</reference>
<dbReference type="RefSeq" id="XP_018986371.1">
    <property type="nucleotide sequence ID" value="XM_019128243.1"/>
</dbReference>
<keyword evidence="3" id="KW-1185">Reference proteome</keyword>
<dbReference type="EMBL" id="KV454428">
    <property type="protein sequence ID" value="ODQ81043.1"/>
    <property type="molecule type" value="Genomic_DNA"/>
</dbReference>
<accession>A0A1E3QTM7</accession>
<keyword evidence="1" id="KW-1133">Transmembrane helix</keyword>
<sequence length="52" mass="5929">MNRIPRQPQTPKSAFQKFKESPMYTIAVHTGLFAAGVFFIQSPMMEMLVPDL</sequence>
<dbReference type="AlphaFoldDB" id="A0A1E3QTM7"/>
<organism evidence="2 3">
    <name type="scientific">Babjeviella inositovora NRRL Y-12698</name>
    <dbReference type="NCBI Taxonomy" id="984486"/>
    <lineage>
        <taxon>Eukaryota</taxon>
        <taxon>Fungi</taxon>
        <taxon>Dikarya</taxon>
        <taxon>Ascomycota</taxon>
        <taxon>Saccharomycotina</taxon>
        <taxon>Pichiomycetes</taxon>
        <taxon>Serinales incertae sedis</taxon>
        <taxon>Babjeviella</taxon>
    </lineage>
</organism>
<name>A0A1E3QTM7_9ASCO</name>
<feature type="transmembrane region" description="Helical" evidence="1">
    <location>
        <begin position="21"/>
        <end position="40"/>
    </location>
</feature>
<dbReference type="GO" id="GO:0030150">
    <property type="term" value="P:protein import into mitochondrial matrix"/>
    <property type="evidence" value="ECO:0007669"/>
    <property type="project" value="InterPro"/>
</dbReference>
<dbReference type="GeneID" id="30146096"/>
<protein>
    <submittedName>
        <fullName evidence="2">Uncharacterized protein</fullName>
    </submittedName>
</protein>
<dbReference type="Proteomes" id="UP000094336">
    <property type="component" value="Unassembled WGS sequence"/>
</dbReference>
<dbReference type="GO" id="GO:0005742">
    <property type="term" value="C:mitochondrial outer membrane translocase complex"/>
    <property type="evidence" value="ECO:0007669"/>
    <property type="project" value="InterPro"/>
</dbReference>
<evidence type="ECO:0000256" key="1">
    <source>
        <dbReference type="SAM" id="Phobius"/>
    </source>
</evidence>
<evidence type="ECO:0000313" key="2">
    <source>
        <dbReference type="EMBL" id="ODQ81043.1"/>
    </source>
</evidence>
<keyword evidence="1" id="KW-0812">Transmembrane</keyword>
<keyword evidence="1" id="KW-0472">Membrane</keyword>